<gene>
    <name evidence="3" type="ORF">ZHD862_LOCUS18457</name>
</gene>
<name>A0A814Q9X2_9BILA</name>
<dbReference type="PANTHER" id="PTHR23079">
    <property type="entry name" value="RNA-DEPENDENT RNA POLYMERASE"/>
    <property type="match status" value="1"/>
</dbReference>
<keyword evidence="1" id="KW-0548">Nucleotidyltransferase</keyword>
<sequence length="1400" mass="163459">MFKQQQQQQQMGETLSPSVQLDMSNEISSSPSSQLSVIVDLATSTFDFKKLYHQLSCESLLNFDHHYWHFGGLRSYTIPFQSNDDETIIDSFMSKLKLLQNYLSLFPPYWISHKKCQQQLLLSLTSSEVIKKNLKLGKFYTNNIFQIEYTAGALVQLNKYIYDIQTEIKDSWRLVFYHDRIDIDYGCKMNKLRKTLKAEMIDKCVIIMTEQNRLTFFINMNGNLIDYKSLNDDEKINLEQDSSLQKSNESTVSYTRIAPRESQTFYSTIRLVISFENNNPNEENQTENLKRLKYCYTQFQEFFHRNHINDCFGIIKSTPSTKDFSSIISLFMNNETMSFIKQYCWQMLLSIGYRFQQRLTENFIQQMNLIEDDDEFYQTSLHIWRRSSEYYFIDLLAELHRYREKRVALALLSSPMNTYQQGFKKEDNEQERWSIHNPPRNYAYVPSVTLTPTTICVKPFKLVKTNRVLREQKFGGNLMFALVDVKDENGTMDLFPHDYRALRWKIEMLLESGFDLGKKGRTYRYLHHSQSQLKDKQFWFYHHDNQINLSFEEAFTWMGDFQEEKIVAKHAARIAQCFTSAEATIQIPSEQVEYIEDIHTDDRKYNFTDGVGTMSTVIRDNINPHRQFSAIQIRYGGCKGVISVNPDLDNAPHQLRIRQSMKKFKCSHDILELCRISKPRPLYLNRQIIVLLSHRLIDDRTFLLLQNEHQQILSESLVYPQRAYELLSEKLSRNLFPLRTLIHDAQLNLIQEPFFHQLIITIGKFELAQMRERTRLKLPKNSARNMIGIVDEYGILEYGQVFIQYTELNDDYMNNNNESEKAIILEQKVVVTKNPCHHPGDVRVFTAVDVSRLRHLKDVIVFPQRGKRPHPNEISGSDLDGDEYAVIWHSAFIPQTSNDTPYDYDSQMPMLRIADRPINRSDIQATVLDISEQSCVGKLCSLHLANMDLYGVAHPKTLAIAGYIAEELDAPKTGQHPLTPKQIGELQTELGNERPDYFDKPYYKTYPSTHVLGQLFRSCLRFEPNWITLQTPPTTIFSSSIDPLLVHDLHTEYTSSVQELARVYRECIMDIMYVYRFSSDVDLLCRFDSSSSSQYKTPLTKQQTESTCLIADSAQVEFKQLIRRIRRLFFEDLRSCDKFNFRRCHSTCTQCNERKMAKASALYIFCYTDISHARRILSLPWLFAPLLIETRKLNIKKQTKLLSPAIVARMLEIQPYRLIGQSLQHAVQFLFDTNKSLYFHHTYSSETPTIITISLRPTLTAKRLLLKRQISLIDYLIIEVLHYYVYDSLSKTRSPVTSSKPALVDSVWQHILTYFILNECSPLALLTTTTTTTTNSSLLSLIKDFNFWSDEQAYITLQRFIKISAQCANHGPEPTDYAHANEYLISVLQKMATTGFLFSI</sequence>
<evidence type="ECO:0000259" key="2">
    <source>
        <dbReference type="Pfam" id="PF05183"/>
    </source>
</evidence>
<dbReference type="GO" id="GO:0003968">
    <property type="term" value="F:RNA-directed RNA polymerase activity"/>
    <property type="evidence" value="ECO:0007669"/>
    <property type="project" value="UniProtKB-KW"/>
</dbReference>
<dbReference type="Pfam" id="PF05183">
    <property type="entry name" value="RdRP"/>
    <property type="match status" value="1"/>
</dbReference>
<accession>A0A814Q9X2</accession>
<dbReference type="GO" id="GO:0003723">
    <property type="term" value="F:RNA binding"/>
    <property type="evidence" value="ECO:0007669"/>
    <property type="project" value="UniProtKB-KW"/>
</dbReference>
<dbReference type="PANTHER" id="PTHR23079:SF55">
    <property type="entry name" value="RNA-DIRECTED RNA POLYMERASE"/>
    <property type="match status" value="1"/>
</dbReference>
<organism evidence="3 4">
    <name type="scientific">Rotaria sordida</name>
    <dbReference type="NCBI Taxonomy" id="392033"/>
    <lineage>
        <taxon>Eukaryota</taxon>
        <taxon>Metazoa</taxon>
        <taxon>Spiralia</taxon>
        <taxon>Gnathifera</taxon>
        <taxon>Rotifera</taxon>
        <taxon>Eurotatoria</taxon>
        <taxon>Bdelloidea</taxon>
        <taxon>Philodinida</taxon>
        <taxon>Philodinidae</taxon>
        <taxon>Rotaria</taxon>
    </lineage>
</organism>
<proteinExistence type="inferred from homology"/>
<dbReference type="Proteomes" id="UP000663864">
    <property type="component" value="Unassembled WGS sequence"/>
</dbReference>
<dbReference type="GO" id="GO:0031380">
    <property type="term" value="C:nuclear RNA-directed RNA polymerase complex"/>
    <property type="evidence" value="ECO:0007669"/>
    <property type="project" value="TreeGrafter"/>
</dbReference>
<comment type="similarity">
    <text evidence="1">Belongs to the RdRP family.</text>
</comment>
<protein>
    <recommendedName>
        <fullName evidence="1">RNA-dependent RNA polymerase</fullName>
        <ecNumber evidence="1">2.7.7.48</ecNumber>
    </recommendedName>
</protein>
<comment type="catalytic activity">
    <reaction evidence="1">
        <text>RNA(n) + a ribonucleoside 5'-triphosphate = RNA(n+1) + diphosphate</text>
        <dbReference type="Rhea" id="RHEA:21248"/>
        <dbReference type="Rhea" id="RHEA-COMP:14527"/>
        <dbReference type="Rhea" id="RHEA-COMP:17342"/>
        <dbReference type="ChEBI" id="CHEBI:33019"/>
        <dbReference type="ChEBI" id="CHEBI:61557"/>
        <dbReference type="ChEBI" id="CHEBI:140395"/>
        <dbReference type="EC" id="2.7.7.48"/>
    </reaction>
</comment>
<dbReference type="InterPro" id="IPR057596">
    <property type="entry name" value="RDRP_core"/>
</dbReference>
<comment type="caution">
    <text evidence="3">The sequence shown here is derived from an EMBL/GenBank/DDBJ whole genome shotgun (WGS) entry which is preliminary data.</text>
</comment>
<feature type="domain" description="RDRP core" evidence="2">
    <location>
        <begin position="450"/>
        <end position="1018"/>
    </location>
</feature>
<dbReference type="EC" id="2.7.7.48" evidence="1"/>
<evidence type="ECO:0000313" key="3">
    <source>
        <dbReference type="EMBL" id="CAF1117645.1"/>
    </source>
</evidence>
<reference evidence="3" key="1">
    <citation type="submission" date="2021-02" db="EMBL/GenBank/DDBJ databases">
        <authorList>
            <person name="Nowell W R."/>
        </authorList>
    </citation>
    <scope>NUCLEOTIDE SEQUENCE</scope>
</reference>
<keyword evidence="1" id="KW-0808">Transferase</keyword>
<dbReference type="EMBL" id="CAJNOT010000960">
    <property type="protein sequence ID" value="CAF1117645.1"/>
    <property type="molecule type" value="Genomic_DNA"/>
</dbReference>
<dbReference type="GO" id="GO:0030422">
    <property type="term" value="P:siRNA processing"/>
    <property type="evidence" value="ECO:0007669"/>
    <property type="project" value="TreeGrafter"/>
</dbReference>
<evidence type="ECO:0000313" key="4">
    <source>
        <dbReference type="Proteomes" id="UP000663864"/>
    </source>
</evidence>
<keyword evidence="1" id="KW-0696">RNA-directed RNA polymerase</keyword>
<evidence type="ECO:0000256" key="1">
    <source>
        <dbReference type="RuleBase" id="RU363098"/>
    </source>
</evidence>
<dbReference type="InterPro" id="IPR007855">
    <property type="entry name" value="RDRP"/>
</dbReference>
<keyword evidence="1" id="KW-0694">RNA-binding</keyword>